<feature type="compositionally biased region" description="Basic and acidic residues" evidence="1">
    <location>
        <begin position="395"/>
        <end position="410"/>
    </location>
</feature>
<organism evidence="3 4">
    <name type="scientific">Terriglobus albidus</name>
    <dbReference type="NCBI Taxonomy" id="1592106"/>
    <lineage>
        <taxon>Bacteria</taxon>
        <taxon>Pseudomonadati</taxon>
        <taxon>Acidobacteriota</taxon>
        <taxon>Terriglobia</taxon>
        <taxon>Terriglobales</taxon>
        <taxon>Acidobacteriaceae</taxon>
        <taxon>Terriglobus</taxon>
    </lineage>
</organism>
<protein>
    <recommendedName>
        <fullName evidence="5">YXWGXW repeat-containing protein</fullName>
    </recommendedName>
</protein>
<sequence length="410" mass="44800">MSLLTRGRTLFVAAAMLFSAAVIQVPQSQAGVFISVNFAPPALPVYTQPPLPAPGYIWTPGYWAYGPGGYYWVPGVWVAPPRPGFLWTPAYWGWENGAYLFHPGYWGPHVGFYGGVNYGFGYFGSGFGGGEWRGGSFFYNSAAANFGSVHVTNVYVNKTVIVNNTTINRVSYNGGNGGIQMRPTQFEASAMRENHVVATNEQMQHQTFASQNRAQFATANGGHPGVMAAATPASFHANPTNAAAAARFNPNQREANQDQRIANGLHSGQMTSGEAAQAERTQANIDRQVHNDRAANGGSLTPQERQQVNREQNAASRQIYNDNHNANRVAPNAVNNREAYQQQRVANGLRDGQLNSAQAARDNRQQAGIAQQVHNERVANGGAMTQQQRQQVNREQNHAGRQINREEGRR</sequence>
<dbReference type="OrthoDB" id="983175at2"/>
<evidence type="ECO:0000313" key="3">
    <source>
        <dbReference type="EMBL" id="QEE30970.1"/>
    </source>
</evidence>
<feature type="region of interest" description="Disordered" evidence="1">
    <location>
        <begin position="269"/>
        <end position="314"/>
    </location>
</feature>
<proteinExistence type="predicted"/>
<gene>
    <name evidence="3" type="ORF">FTW19_24990</name>
</gene>
<keyword evidence="4" id="KW-1185">Reference proteome</keyword>
<dbReference type="Proteomes" id="UP000321820">
    <property type="component" value="Chromosome"/>
</dbReference>
<accession>A0A5B9EJA7</accession>
<dbReference type="AlphaFoldDB" id="A0A5B9EJA7"/>
<evidence type="ECO:0008006" key="5">
    <source>
        <dbReference type="Google" id="ProtNLM"/>
    </source>
</evidence>
<feature type="region of interest" description="Disordered" evidence="1">
    <location>
        <begin position="380"/>
        <end position="410"/>
    </location>
</feature>
<dbReference type="KEGG" id="talb:FTW19_24990"/>
<reference evidence="3 4" key="1">
    <citation type="submission" date="2019-08" db="EMBL/GenBank/DDBJ databases">
        <title>Complete genome sequence of Terriglobus albidus strain ORNL.</title>
        <authorList>
            <person name="Podar M."/>
        </authorList>
    </citation>
    <scope>NUCLEOTIDE SEQUENCE [LARGE SCALE GENOMIC DNA]</scope>
    <source>
        <strain evidence="3 4">ORNL</strain>
    </source>
</reference>
<feature type="compositionally biased region" description="Polar residues" evidence="1">
    <location>
        <begin position="298"/>
        <end position="314"/>
    </location>
</feature>
<evidence type="ECO:0000313" key="4">
    <source>
        <dbReference type="Proteomes" id="UP000321820"/>
    </source>
</evidence>
<evidence type="ECO:0000256" key="1">
    <source>
        <dbReference type="SAM" id="MobiDB-lite"/>
    </source>
</evidence>
<dbReference type="Pfam" id="PF12779">
    <property type="entry name" value="WXXGXW"/>
    <property type="match status" value="2"/>
</dbReference>
<keyword evidence="2" id="KW-0732">Signal</keyword>
<dbReference type="InterPro" id="IPR024447">
    <property type="entry name" value="YXWGXW_rpt"/>
</dbReference>
<feature type="signal peptide" evidence="2">
    <location>
        <begin position="1"/>
        <end position="30"/>
    </location>
</feature>
<dbReference type="RefSeq" id="WP_147650264.1">
    <property type="nucleotide sequence ID" value="NZ_CP042806.1"/>
</dbReference>
<name>A0A5B9EJA7_9BACT</name>
<dbReference type="EMBL" id="CP042806">
    <property type="protein sequence ID" value="QEE30970.1"/>
    <property type="molecule type" value="Genomic_DNA"/>
</dbReference>
<feature type="compositionally biased region" description="Polar residues" evidence="1">
    <location>
        <begin position="269"/>
        <end position="285"/>
    </location>
</feature>
<evidence type="ECO:0000256" key="2">
    <source>
        <dbReference type="SAM" id="SignalP"/>
    </source>
</evidence>
<feature type="chain" id="PRO_5022861338" description="YXWGXW repeat-containing protein" evidence="2">
    <location>
        <begin position="31"/>
        <end position="410"/>
    </location>
</feature>